<dbReference type="InterPro" id="IPR038552">
    <property type="entry name" value="Tim21_IMS_sf"/>
</dbReference>
<evidence type="ECO:0000256" key="12">
    <source>
        <dbReference type="RuleBase" id="RU367142"/>
    </source>
</evidence>
<keyword evidence="4 12" id="KW-0812">Transmembrane</keyword>
<evidence type="ECO:0000256" key="1">
    <source>
        <dbReference type="ARBA" id="ARBA00004434"/>
    </source>
</evidence>
<feature type="transmembrane region" description="Helical" evidence="12">
    <location>
        <begin position="78"/>
        <end position="98"/>
    </location>
</feature>
<dbReference type="Proteomes" id="UP000777438">
    <property type="component" value="Unassembled WGS sequence"/>
</dbReference>
<sequence length="232" mass="25991">MKPTNTLLATRPSALLGVPPTLRSLVLPRFYSIQSNLNAGSGPKRRSRAVTPFNDDGFVPWNELSAGEKAARATQQSFNFGMILVGLVLTGGVTYFLWTDVFSPDSKISNFNRAFDKVKDDPRCIELLGDPKQLTAHGDPTFNKWRRARPVSSTEKTDGQGNQHLIMHFYVDGPLDNAVVQLHMVKPRGQDDFHYKYLFVDVKGHDRIYLENEETSTSGPGKKFSLFGVKWS</sequence>
<evidence type="ECO:0000256" key="6">
    <source>
        <dbReference type="ARBA" id="ARBA00022946"/>
    </source>
</evidence>
<keyword evidence="7 12" id="KW-1133">Transmembrane helix</keyword>
<comment type="subcellular location">
    <subcellularLocation>
        <location evidence="1 12">Mitochondrion inner membrane</location>
        <topology evidence="1 12">Single-pass membrane protein</topology>
    </subcellularLocation>
</comment>
<evidence type="ECO:0000256" key="5">
    <source>
        <dbReference type="ARBA" id="ARBA00022792"/>
    </source>
</evidence>
<dbReference type="PANTHER" id="PTHR13032">
    <property type="entry name" value="MITOCHONDRIAL IMPORT INNER MEMBRANE TRANSLOCASE SUBUNIT TIM21"/>
    <property type="match status" value="1"/>
</dbReference>
<evidence type="ECO:0000256" key="3">
    <source>
        <dbReference type="ARBA" id="ARBA00020726"/>
    </source>
</evidence>
<keyword evidence="6" id="KW-0809">Transit peptide</keyword>
<name>A0A9P8WBN7_9HYPO</name>
<dbReference type="Gene3D" id="3.10.450.320">
    <property type="entry name" value="Mitochondrial import inner membrane translocase subunit Tim21"/>
    <property type="match status" value="1"/>
</dbReference>
<dbReference type="GO" id="GO:0030150">
    <property type="term" value="P:protein import into mitochondrial matrix"/>
    <property type="evidence" value="ECO:0007669"/>
    <property type="project" value="UniProtKB-UniRule"/>
</dbReference>
<evidence type="ECO:0000256" key="8">
    <source>
        <dbReference type="ARBA" id="ARBA00023128"/>
    </source>
</evidence>
<evidence type="ECO:0000313" key="14">
    <source>
        <dbReference type="Proteomes" id="UP000777438"/>
    </source>
</evidence>
<evidence type="ECO:0000256" key="7">
    <source>
        <dbReference type="ARBA" id="ARBA00022989"/>
    </source>
</evidence>
<dbReference type="GO" id="GO:0005744">
    <property type="term" value="C:TIM23 mitochondrial import inner membrane translocase complex"/>
    <property type="evidence" value="ECO:0007669"/>
    <property type="project" value="UniProtKB-UniRule"/>
</dbReference>
<keyword evidence="12" id="KW-0811">Translocation</keyword>
<dbReference type="InterPro" id="IPR013261">
    <property type="entry name" value="Tim21"/>
</dbReference>
<comment type="subunit">
    <text evidence="11">Component of the TIM23 complex, at least composed of TIM23, TIM17, TIM50 and TIM21.</text>
</comment>
<keyword evidence="12" id="KW-0653">Protein transport</keyword>
<evidence type="ECO:0000256" key="9">
    <source>
        <dbReference type="ARBA" id="ARBA00023136"/>
    </source>
</evidence>
<evidence type="ECO:0000256" key="4">
    <source>
        <dbReference type="ARBA" id="ARBA00022692"/>
    </source>
</evidence>
<dbReference type="OrthoDB" id="436405at2759"/>
<dbReference type="Pfam" id="PF08294">
    <property type="entry name" value="TIM21"/>
    <property type="match status" value="1"/>
</dbReference>
<dbReference type="PANTHER" id="PTHR13032:SF6">
    <property type="entry name" value="MITOCHONDRIAL IMPORT INNER MEMBRANE TRANSLOCASE SUBUNIT TIM21"/>
    <property type="match status" value="1"/>
</dbReference>
<dbReference type="AlphaFoldDB" id="A0A9P8WBN7"/>
<dbReference type="FunFam" id="3.10.450.320:FF:000002">
    <property type="entry name" value="Mitochondrial import inner membrane translocase subunit tim21"/>
    <property type="match status" value="1"/>
</dbReference>
<accession>A0A9P8WBN7</accession>
<proteinExistence type="inferred from homology"/>
<keyword evidence="12" id="KW-0813">Transport</keyword>
<keyword evidence="8 12" id="KW-0496">Mitochondrion</keyword>
<dbReference type="EMBL" id="JAGPYM010000004">
    <property type="protein sequence ID" value="KAH6895566.1"/>
    <property type="molecule type" value="Genomic_DNA"/>
</dbReference>
<keyword evidence="9 12" id="KW-0472">Membrane</keyword>
<organism evidence="13 14">
    <name type="scientific">Thelonectria olida</name>
    <dbReference type="NCBI Taxonomy" id="1576542"/>
    <lineage>
        <taxon>Eukaryota</taxon>
        <taxon>Fungi</taxon>
        <taxon>Dikarya</taxon>
        <taxon>Ascomycota</taxon>
        <taxon>Pezizomycotina</taxon>
        <taxon>Sordariomycetes</taxon>
        <taxon>Hypocreomycetidae</taxon>
        <taxon>Hypocreales</taxon>
        <taxon>Nectriaceae</taxon>
        <taxon>Thelonectria</taxon>
    </lineage>
</organism>
<comment type="similarity">
    <text evidence="2 12">Belongs to the TIM21 family.</text>
</comment>
<reference evidence="13 14" key="1">
    <citation type="journal article" date="2021" name="Nat. Commun.">
        <title>Genetic determinants of endophytism in the Arabidopsis root mycobiome.</title>
        <authorList>
            <person name="Mesny F."/>
            <person name="Miyauchi S."/>
            <person name="Thiergart T."/>
            <person name="Pickel B."/>
            <person name="Atanasova L."/>
            <person name="Karlsson M."/>
            <person name="Huettel B."/>
            <person name="Barry K.W."/>
            <person name="Haridas S."/>
            <person name="Chen C."/>
            <person name="Bauer D."/>
            <person name="Andreopoulos W."/>
            <person name="Pangilinan J."/>
            <person name="LaButti K."/>
            <person name="Riley R."/>
            <person name="Lipzen A."/>
            <person name="Clum A."/>
            <person name="Drula E."/>
            <person name="Henrissat B."/>
            <person name="Kohler A."/>
            <person name="Grigoriev I.V."/>
            <person name="Martin F.M."/>
            <person name="Hacquard S."/>
        </authorList>
    </citation>
    <scope>NUCLEOTIDE SEQUENCE [LARGE SCALE GENOMIC DNA]</scope>
    <source>
        <strain evidence="13 14">MPI-CAGE-CH-0241</strain>
    </source>
</reference>
<keyword evidence="5 12" id="KW-0999">Mitochondrion inner membrane</keyword>
<protein>
    <recommendedName>
        <fullName evidence="3 12">Mitochondrial import inner membrane translocase subunit Tim21</fullName>
    </recommendedName>
</protein>
<evidence type="ECO:0000256" key="11">
    <source>
        <dbReference type="ARBA" id="ARBA00063758"/>
    </source>
</evidence>
<evidence type="ECO:0000256" key="2">
    <source>
        <dbReference type="ARBA" id="ARBA00010867"/>
    </source>
</evidence>
<keyword evidence="14" id="KW-1185">Reference proteome</keyword>
<comment type="caution">
    <text evidence="13">The sequence shown here is derived from an EMBL/GenBank/DDBJ whole genome shotgun (WGS) entry which is preliminary data.</text>
</comment>
<evidence type="ECO:0000256" key="10">
    <source>
        <dbReference type="ARBA" id="ARBA00060204"/>
    </source>
</evidence>
<evidence type="ECO:0000313" key="13">
    <source>
        <dbReference type="EMBL" id="KAH6895566.1"/>
    </source>
</evidence>
<gene>
    <name evidence="13" type="ORF">B0T10DRAFT_478295</name>
</gene>
<comment type="function">
    <text evidence="10">Essential component of the TIM23 complex, a complex that mediates the translocation of transit peptide-containing proteins across the mitochondrial inner membrane. Required to keep the TOM and the TIM23 complexes in close contact. At some point, it is released from the TOM23 complex to allow protein translocation into the mitochondrial matrix.</text>
</comment>